<accession>A0ABU4F1V6</accession>
<reference evidence="8 9" key="1">
    <citation type="submission" date="2023-10" db="EMBL/GenBank/DDBJ databases">
        <title>Characterization of rhizosphere-enriched actinobacteria from wheat plants lab-grown on chernevaya soil.</title>
        <authorList>
            <person name="Tikhonova E.N."/>
            <person name="Konopkin A."/>
            <person name="Kravchenko I.K."/>
        </authorList>
    </citation>
    <scope>NUCLEOTIDE SEQUENCE [LARGE SCALE GENOMIC DNA]</scope>
    <source>
        <strain evidence="8 9">RR29</strain>
    </source>
</reference>
<dbReference type="PANTHER" id="PTHR43229">
    <property type="entry name" value="NODULATION PROTEIN J"/>
    <property type="match status" value="1"/>
</dbReference>
<dbReference type="InterPro" id="IPR051784">
    <property type="entry name" value="Nod_factor_ABC_transporter"/>
</dbReference>
<comment type="caution">
    <text evidence="8">The sequence shown here is derived from an EMBL/GenBank/DDBJ whole genome shotgun (WGS) entry which is preliminary data.</text>
</comment>
<keyword evidence="3 6" id="KW-1133">Transmembrane helix</keyword>
<dbReference type="InterPro" id="IPR013525">
    <property type="entry name" value="ABC2_TM"/>
</dbReference>
<dbReference type="Proteomes" id="UP001187346">
    <property type="component" value="Unassembled WGS sequence"/>
</dbReference>
<evidence type="ECO:0000259" key="7">
    <source>
        <dbReference type="Pfam" id="PF01061"/>
    </source>
</evidence>
<dbReference type="InterPro" id="IPR000412">
    <property type="entry name" value="ABC_2_transport"/>
</dbReference>
<protein>
    <submittedName>
        <fullName evidence="8">ABC transporter permease</fullName>
    </submittedName>
</protein>
<dbReference type="RefSeq" id="WP_019057315.1">
    <property type="nucleotide sequence ID" value="NZ_JAWMAJ010000002.1"/>
</dbReference>
<comment type="subcellular location">
    <subcellularLocation>
        <location evidence="1">Membrane</location>
        <topology evidence="1">Multi-pass membrane protein</topology>
    </subcellularLocation>
</comment>
<evidence type="ECO:0000313" key="9">
    <source>
        <dbReference type="Proteomes" id="UP001187346"/>
    </source>
</evidence>
<feature type="domain" description="ABC-2 type transporter transmembrane" evidence="7">
    <location>
        <begin position="16"/>
        <end position="228"/>
    </location>
</feature>
<evidence type="ECO:0000256" key="3">
    <source>
        <dbReference type="ARBA" id="ARBA00022989"/>
    </source>
</evidence>
<proteinExistence type="predicted"/>
<feature type="transmembrane region" description="Helical" evidence="6">
    <location>
        <begin position="243"/>
        <end position="264"/>
    </location>
</feature>
<sequence length="273" mass="28624">MATATAWRTGRATTLRTWHMTRRAYPWTYAVGTVLPAALTIALGYLGFHAIGGGETGADFAKGSGTSAYLAYLAVGATAFQFTVRLILWSAKALITEQRQGTLGALLIAPATRLPYLLGFTAFAVLSSIAEFLTLGVVIGALGISIPVASAPGAVAGALALIVAVFALSVGLGGLMIAAGEAHISQNTVFIVLGLLCGYTFPRDYLPGYVRWLAEAFPTTAAMDVLHGTLTGGHTLTDLAPRLAISLLLSAAYLVLGVRTLPYFERRAVERTY</sequence>
<evidence type="ECO:0000256" key="2">
    <source>
        <dbReference type="ARBA" id="ARBA00022692"/>
    </source>
</evidence>
<feature type="transmembrane region" description="Helical" evidence="6">
    <location>
        <begin position="154"/>
        <end position="177"/>
    </location>
</feature>
<dbReference type="Pfam" id="PF01061">
    <property type="entry name" value="ABC2_membrane"/>
    <property type="match status" value="1"/>
</dbReference>
<evidence type="ECO:0000256" key="6">
    <source>
        <dbReference type="SAM" id="Phobius"/>
    </source>
</evidence>
<dbReference type="EMBL" id="JAWMAJ010000002">
    <property type="protein sequence ID" value="MDV7214564.1"/>
    <property type="molecule type" value="Genomic_DNA"/>
</dbReference>
<evidence type="ECO:0000256" key="4">
    <source>
        <dbReference type="ARBA" id="ARBA00023136"/>
    </source>
</evidence>
<organism evidence="8 9">
    <name type="scientific">Streptomyces prunicolor</name>
    <dbReference type="NCBI Taxonomy" id="67348"/>
    <lineage>
        <taxon>Bacteria</taxon>
        <taxon>Bacillati</taxon>
        <taxon>Actinomycetota</taxon>
        <taxon>Actinomycetes</taxon>
        <taxon>Kitasatosporales</taxon>
        <taxon>Streptomycetaceae</taxon>
        <taxon>Streptomyces</taxon>
    </lineage>
</organism>
<feature type="transmembrane region" description="Helical" evidence="6">
    <location>
        <begin position="116"/>
        <end position="142"/>
    </location>
</feature>
<evidence type="ECO:0000256" key="1">
    <source>
        <dbReference type="ARBA" id="ARBA00004141"/>
    </source>
</evidence>
<dbReference type="PANTHER" id="PTHR43229:SF6">
    <property type="entry name" value="ABC-TYPE MULTIDRUG TRANSPORT SYSTEM, PERMEASE COMPONENT"/>
    <property type="match status" value="1"/>
</dbReference>
<keyword evidence="2 6" id="KW-0812">Transmembrane</keyword>
<gene>
    <name evidence="8" type="ORF">R5A26_01220</name>
</gene>
<feature type="transmembrane region" description="Helical" evidence="6">
    <location>
        <begin position="27"/>
        <end position="48"/>
    </location>
</feature>
<feature type="transmembrane region" description="Helical" evidence="6">
    <location>
        <begin position="68"/>
        <end position="95"/>
    </location>
</feature>
<name>A0ABU4F1V6_9ACTN</name>
<keyword evidence="4 6" id="KW-0472">Membrane</keyword>
<dbReference type="PIRSF" id="PIRSF006648">
    <property type="entry name" value="DrrB"/>
    <property type="match status" value="1"/>
</dbReference>
<keyword evidence="5" id="KW-0046">Antibiotic resistance</keyword>
<keyword evidence="9" id="KW-1185">Reference proteome</keyword>
<evidence type="ECO:0000256" key="5">
    <source>
        <dbReference type="ARBA" id="ARBA00023251"/>
    </source>
</evidence>
<evidence type="ECO:0000313" key="8">
    <source>
        <dbReference type="EMBL" id="MDV7214564.1"/>
    </source>
</evidence>